<evidence type="ECO:0000313" key="2">
    <source>
        <dbReference type="EMBL" id="MEK8045637.1"/>
    </source>
</evidence>
<proteinExistence type="predicted"/>
<dbReference type="EMBL" id="JBBUTI010000003">
    <property type="protein sequence ID" value="MEK8045637.1"/>
    <property type="molecule type" value="Genomic_DNA"/>
</dbReference>
<organism evidence="2 3">
    <name type="scientific">Ideonella margarita</name>
    <dbReference type="NCBI Taxonomy" id="2984191"/>
    <lineage>
        <taxon>Bacteria</taxon>
        <taxon>Pseudomonadati</taxon>
        <taxon>Pseudomonadota</taxon>
        <taxon>Betaproteobacteria</taxon>
        <taxon>Burkholderiales</taxon>
        <taxon>Sphaerotilaceae</taxon>
        <taxon>Ideonella</taxon>
    </lineage>
</organism>
<name>A0ABU9C5D5_9BURK</name>
<reference evidence="2 3" key="1">
    <citation type="submission" date="2024-04" db="EMBL/GenBank/DDBJ databases">
        <title>Novel species of the genus Ideonella isolated from streams.</title>
        <authorList>
            <person name="Lu H."/>
        </authorList>
    </citation>
    <scope>NUCLEOTIDE SEQUENCE [LARGE SCALE GENOMIC DNA]</scope>
    <source>
        <strain evidence="2 3">LYT19W</strain>
    </source>
</reference>
<gene>
    <name evidence="2" type="ORF">AACH00_04675</name>
</gene>
<evidence type="ECO:0000256" key="1">
    <source>
        <dbReference type="SAM" id="MobiDB-lite"/>
    </source>
</evidence>
<feature type="region of interest" description="Disordered" evidence="1">
    <location>
        <begin position="64"/>
        <end position="88"/>
    </location>
</feature>
<dbReference type="InterPro" id="IPR014991">
    <property type="entry name" value="DUF1840"/>
</dbReference>
<protein>
    <submittedName>
        <fullName evidence="2">DUF1840 domain-containing protein</fullName>
    </submittedName>
</protein>
<dbReference type="RefSeq" id="WP_341398053.1">
    <property type="nucleotide sequence ID" value="NZ_JBBUTI010000003.1"/>
</dbReference>
<comment type="caution">
    <text evidence="2">The sequence shown here is derived from an EMBL/GenBank/DDBJ whole genome shotgun (WGS) entry which is preliminary data.</text>
</comment>
<accession>A0ABU9C5D5</accession>
<dbReference type="Proteomes" id="UP001379945">
    <property type="component" value="Unassembled WGS sequence"/>
</dbReference>
<keyword evidence="3" id="KW-1185">Reference proteome</keyword>
<sequence>MIYKFKSKACADVIMLGPNGDRVLGLIGKQPGPRGIIEVSQMPAALEALQAAIAADEAVRAEMLKSAAEHADEANPDDDKEDTGASRAPVVSLRQRAWPLIDMMQRALAEQQAIVWGV</sequence>
<evidence type="ECO:0000313" key="3">
    <source>
        <dbReference type="Proteomes" id="UP001379945"/>
    </source>
</evidence>
<dbReference type="Pfam" id="PF08895">
    <property type="entry name" value="DUF1840"/>
    <property type="match status" value="1"/>
</dbReference>
<feature type="compositionally biased region" description="Basic and acidic residues" evidence="1">
    <location>
        <begin position="64"/>
        <end position="73"/>
    </location>
</feature>